<gene>
    <name evidence="1" type="ORF">pVco5_112</name>
</gene>
<name>A0A1W6JV06_9CAUD</name>
<sequence length="378" mass="42310">MAITWRNVAAPDMSGASRALSAAGQSFDAAISNIVGLAQGQRQANIAQEEQRSALNTQEAREAIQNIKTIEQYQNTSFEDLVSKYGQEVDREDLFKAFDTRDEAIYADQAKQAERALQADMRSTSGMVDNYVSEGLLGGKSQEQLKAGLEALIRDKSPEVKAAARNQFLGQLEYANELTPEGNMMYNQAITAIDTAYQVQEQNLMDKLAEQQAIVDTDPLKASNDLRSEMSWTEYANKYAPDKFEFFSYGDYTGEDIQEVVRDAAKDDDVIEAVRNRLGLSKKQMAGYTIPEDVFAHVIMTAPRTADNELRLGDFEDRVVDIAAKYYAYGQDAQVAKKNIRSLRDTQIRLGEQKSKELLKARDRVKNYKVSKSNIIGK</sequence>
<accession>A0A1W6JV06</accession>
<organism evidence="1 2">
    <name type="scientific">Vibrio phage pVco-5</name>
    <dbReference type="NCBI Taxonomy" id="1965485"/>
    <lineage>
        <taxon>Viruses</taxon>
        <taxon>Duplodnaviria</taxon>
        <taxon>Heunggongvirae</taxon>
        <taxon>Uroviricota</taxon>
        <taxon>Caudoviricetes</taxon>
        <taxon>Schitoviridae</taxon>
        <taxon>Vicoquintavirus</taxon>
        <taxon>Vicoquintavirus Pvco5</taxon>
    </lineage>
</organism>
<keyword evidence="2" id="KW-1185">Reference proteome</keyword>
<protein>
    <submittedName>
        <fullName evidence="1">Uncharacterized protein</fullName>
    </submittedName>
</protein>
<evidence type="ECO:0000313" key="1">
    <source>
        <dbReference type="EMBL" id="ARM71101.1"/>
    </source>
</evidence>
<proteinExistence type="predicted"/>
<dbReference type="EMBL" id="KY612839">
    <property type="protein sequence ID" value="ARM71101.1"/>
    <property type="molecule type" value="Genomic_DNA"/>
</dbReference>
<reference evidence="1 2" key="1">
    <citation type="submission" date="2017-02" db="EMBL/GenBank/DDBJ databases">
        <title>Comeplete genome sequence of Bacteriophage pVco-5, that infects Vibrio corallilyticus.</title>
        <authorList>
            <person name="Kim H.J."/>
            <person name="Park S.C."/>
        </authorList>
    </citation>
    <scope>NUCLEOTIDE SEQUENCE [LARGE SCALE GENOMIC DNA]</scope>
</reference>
<dbReference type="Proteomes" id="UP000225564">
    <property type="component" value="Segment"/>
</dbReference>
<evidence type="ECO:0000313" key="2">
    <source>
        <dbReference type="Proteomes" id="UP000225564"/>
    </source>
</evidence>